<protein>
    <submittedName>
        <fullName evidence="2">Uncharacterized protein</fullName>
    </submittedName>
</protein>
<dbReference type="Proteomes" id="UP000007652">
    <property type="component" value="Unassembled WGS sequence"/>
</dbReference>
<dbReference type="STRING" id="857293.CAAU_2624"/>
<comment type="caution">
    <text evidence="2">The sequence shown here is derived from an EMBL/GenBank/DDBJ whole genome shotgun (WGS) entry which is preliminary data.</text>
</comment>
<evidence type="ECO:0000256" key="1">
    <source>
        <dbReference type="SAM" id="Coils"/>
    </source>
</evidence>
<evidence type="ECO:0000313" key="3">
    <source>
        <dbReference type="Proteomes" id="UP000007652"/>
    </source>
</evidence>
<sequence length="154" mass="18823">MFHEIIQNLERQYERYKNIYESIKKFEQEENINIEEYNRELQEISFNLEIIAKLSNRLEQLKEIYIIKHNISDFKAEEIERIELKEDVLRFKKLVEDVGNIIKETKRLQDKVISKLNKQLMDYNAIIKEKNLDKLVNQYKKEKKEEKSTIDVKK</sequence>
<accession>I7KAD3</accession>
<keyword evidence="3" id="KW-1185">Reference proteome</keyword>
<evidence type="ECO:0000313" key="2">
    <source>
        <dbReference type="EMBL" id="CCJ34707.1"/>
    </source>
</evidence>
<name>I7KAD3_9CLOT</name>
<dbReference type="OrthoDB" id="9876466at2"/>
<proteinExistence type="predicted"/>
<dbReference type="AlphaFoldDB" id="I7KAD3"/>
<dbReference type="RefSeq" id="WP_008909950.1">
    <property type="nucleotide sequence ID" value="NZ_CAKP01000141.1"/>
</dbReference>
<feature type="coiled-coil region" evidence="1">
    <location>
        <begin position="113"/>
        <end position="149"/>
    </location>
</feature>
<organism evidence="2 3">
    <name type="scientific">Caloramator australicus RC3</name>
    <dbReference type="NCBI Taxonomy" id="857293"/>
    <lineage>
        <taxon>Bacteria</taxon>
        <taxon>Bacillati</taxon>
        <taxon>Bacillota</taxon>
        <taxon>Clostridia</taxon>
        <taxon>Eubacteriales</taxon>
        <taxon>Clostridiaceae</taxon>
        <taxon>Caloramator</taxon>
    </lineage>
</organism>
<gene>
    <name evidence="2" type="ORF">CAAU_2624</name>
</gene>
<reference evidence="2 3" key="1">
    <citation type="journal article" date="2011" name="J. Bacteriol.">
        <title>Draft genome sequence of Caloramator australicus strain RC3T, a thermoanaerobe from the Great Artesian Basin of Australia.</title>
        <authorList>
            <person name="Ogg C.D."/>
            <person name="Patel B.K.C."/>
        </authorList>
    </citation>
    <scope>NUCLEOTIDE SEQUENCE [LARGE SCALE GENOMIC DNA]</scope>
    <source>
        <strain evidence="2 3">RC3</strain>
    </source>
</reference>
<dbReference type="EMBL" id="CAKP01000141">
    <property type="protein sequence ID" value="CCJ34707.1"/>
    <property type="molecule type" value="Genomic_DNA"/>
</dbReference>
<keyword evidence="1" id="KW-0175">Coiled coil</keyword>